<organism evidence="8 10">
    <name type="scientific">Brochothrix thermosphacta</name>
    <name type="common">Microbacterium thermosphactum</name>
    <dbReference type="NCBI Taxonomy" id="2756"/>
    <lineage>
        <taxon>Bacteria</taxon>
        <taxon>Bacillati</taxon>
        <taxon>Bacillota</taxon>
        <taxon>Bacilli</taxon>
        <taxon>Bacillales</taxon>
        <taxon>Listeriaceae</taxon>
        <taxon>Brochothrix</taxon>
    </lineage>
</organism>
<proteinExistence type="predicted"/>
<dbReference type="PANTHER" id="PTHR35795:SF1">
    <property type="entry name" value="BIS(5'-NUCLEOSYL)-TETRAPHOSPHATASE, SYMMETRICAL"/>
    <property type="match status" value="1"/>
</dbReference>
<evidence type="ECO:0000256" key="4">
    <source>
        <dbReference type="ARBA" id="ARBA00022801"/>
    </source>
</evidence>
<evidence type="ECO:0000313" key="9">
    <source>
        <dbReference type="EMBL" id="SPP26677.1"/>
    </source>
</evidence>
<dbReference type="PROSITE" id="PS51831">
    <property type="entry name" value="HD"/>
    <property type="match status" value="1"/>
</dbReference>
<dbReference type="STRING" id="2756.BFR44_10730"/>
<evidence type="ECO:0000256" key="2">
    <source>
        <dbReference type="ARBA" id="ARBA00022723"/>
    </source>
</evidence>
<evidence type="ECO:0000313" key="11">
    <source>
        <dbReference type="Proteomes" id="UP000270190"/>
    </source>
</evidence>
<dbReference type="Pfam" id="PF01966">
    <property type="entry name" value="HD"/>
    <property type="match status" value="1"/>
</dbReference>
<dbReference type="InterPro" id="IPR006674">
    <property type="entry name" value="HD_domain"/>
</dbReference>
<keyword evidence="3" id="KW-0547">Nucleotide-binding</keyword>
<dbReference type="Proteomes" id="UP000243591">
    <property type="component" value="Chromosome"/>
</dbReference>
<keyword evidence="2" id="KW-0479">Metal-binding</keyword>
<evidence type="ECO:0000313" key="8">
    <source>
        <dbReference type="EMBL" id="ATF26705.1"/>
    </source>
</evidence>
<dbReference type="InterPro" id="IPR003607">
    <property type="entry name" value="HD/PDEase_dom"/>
</dbReference>
<dbReference type="GO" id="GO:0000166">
    <property type="term" value="F:nucleotide binding"/>
    <property type="evidence" value="ECO:0007669"/>
    <property type="project" value="UniProtKB-KW"/>
</dbReference>
<dbReference type="InterPro" id="IPR005249">
    <property type="entry name" value="YqeK"/>
</dbReference>
<dbReference type="NCBIfam" id="TIGR00277">
    <property type="entry name" value="HDIG"/>
    <property type="match status" value="1"/>
</dbReference>
<keyword evidence="10" id="KW-1185">Reference proteome</keyword>
<accession>A0A1D2LGG1</accession>
<dbReference type="Proteomes" id="UP000270190">
    <property type="component" value="Unassembled WGS sequence"/>
</dbReference>
<reference evidence="8 10" key="1">
    <citation type="submission" date="2017-09" db="EMBL/GenBank/DDBJ databases">
        <title>Complete Genome Sequences of Two Strains of the Meat Spoilage Bacterium Brochothrix thermosphacta Isolated from Ground Chicken.</title>
        <authorList>
            <person name="Paoli G.C."/>
            <person name="Wijey C."/>
            <person name="Chen C.-Y."/>
            <person name="Nguyen L."/>
            <person name="Yan X."/>
            <person name="Irwin P.L."/>
        </authorList>
    </citation>
    <scope>NUCLEOTIDE SEQUENCE [LARGE SCALE GENOMIC DNA]</scope>
    <source>
        <strain evidence="8 10">BI</strain>
    </source>
</reference>
<dbReference type="Gene3D" id="1.10.3210.10">
    <property type="entry name" value="Hypothetical protein af1432"/>
    <property type="match status" value="1"/>
</dbReference>
<dbReference type="EMBL" id="CP023483">
    <property type="protein sequence ID" value="ATF26705.1"/>
    <property type="molecule type" value="Genomic_DNA"/>
</dbReference>
<dbReference type="CDD" id="cd00077">
    <property type="entry name" value="HDc"/>
    <property type="match status" value="1"/>
</dbReference>
<keyword evidence="5" id="KW-0408">Iron</keyword>
<evidence type="ECO:0000259" key="7">
    <source>
        <dbReference type="PROSITE" id="PS51831"/>
    </source>
</evidence>
<dbReference type="RefSeq" id="WP_029091243.1">
    <property type="nucleotide sequence ID" value="NZ_CBCPHX010000010.1"/>
</dbReference>
<dbReference type="InterPro" id="IPR006675">
    <property type="entry name" value="HDIG_dom"/>
</dbReference>
<dbReference type="NCBIfam" id="TIGR00488">
    <property type="entry name" value="bis(5'-nucleosyl)-tetraphosphatase (symmetrical) YqeK"/>
    <property type="match status" value="1"/>
</dbReference>
<dbReference type="AlphaFoldDB" id="A0A1D2LGG1"/>
<evidence type="ECO:0000313" key="10">
    <source>
        <dbReference type="Proteomes" id="UP000243591"/>
    </source>
</evidence>
<evidence type="ECO:0000256" key="1">
    <source>
        <dbReference type="ARBA" id="ARBA00012506"/>
    </source>
</evidence>
<name>A0A1D2LGG1_BROTH</name>
<sequence length="196" mass="22739">MNREEALELVKPHLTEQRYIHTLGVEKTAIELARQYGVDPEKASLAAIFHDYAKVRDIDEMRHIIIKEDLDQSLLQYHPNLWHAPVGAVLVNKEMGIDDPEILGAITFHTTGQRNMSPLEKVIFVADYIEPNREFPGVEEARELAKKSLDEAVRFELSQTMIYLIQRQQTIFPDTFEAYNMITKQLKEEGERNFDK</sequence>
<evidence type="ECO:0000256" key="6">
    <source>
        <dbReference type="ARBA" id="ARBA00049417"/>
    </source>
</evidence>
<evidence type="ECO:0000256" key="5">
    <source>
        <dbReference type="ARBA" id="ARBA00023004"/>
    </source>
</evidence>
<dbReference type="GO" id="GO:0008803">
    <property type="term" value="F:bis(5'-nucleosyl)-tetraphosphatase (symmetrical) activity"/>
    <property type="evidence" value="ECO:0007669"/>
    <property type="project" value="UniProtKB-EC"/>
</dbReference>
<dbReference type="OrthoDB" id="9782134at2"/>
<keyword evidence="4 8" id="KW-0378">Hydrolase</keyword>
<gene>
    <name evidence="9" type="primary">yqeK</name>
    <name evidence="9" type="ORF">BTBSAS_110026</name>
    <name evidence="8" type="ORF">CNY62_10085</name>
</gene>
<reference evidence="9" key="2">
    <citation type="submission" date="2018-04" db="EMBL/GenBank/DDBJ databases">
        <authorList>
            <person name="Go L.Y."/>
            <person name="Mitchell J.A."/>
        </authorList>
    </citation>
    <scope>NUCLEOTIDE SEQUENCE</scope>
    <source>
        <strain evidence="9">BSAS1 3</strain>
    </source>
</reference>
<dbReference type="SMART" id="SM00471">
    <property type="entry name" value="HDc"/>
    <property type="match status" value="1"/>
</dbReference>
<dbReference type="SUPFAM" id="SSF109604">
    <property type="entry name" value="HD-domain/PDEase-like"/>
    <property type="match status" value="1"/>
</dbReference>
<feature type="domain" description="HD" evidence="7">
    <location>
        <begin position="18"/>
        <end position="132"/>
    </location>
</feature>
<dbReference type="GO" id="GO:0046872">
    <property type="term" value="F:metal ion binding"/>
    <property type="evidence" value="ECO:0007669"/>
    <property type="project" value="UniProtKB-KW"/>
</dbReference>
<dbReference type="KEGG" id="bths:CNY62_10085"/>
<dbReference type="EC" id="3.6.1.41" evidence="1"/>
<reference evidence="11" key="3">
    <citation type="submission" date="2018-04" db="EMBL/GenBank/DDBJ databases">
        <authorList>
            <person name="Illikoud N."/>
        </authorList>
    </citation>
    <scope>NUCLEOTIDE SEQUENCE [LARGE SCALE GENOMIC DNA]</scope>
</reference>
<dbReference type="EMBL" id="OUNC01000003">
    <property type="protein sequence ID" value="SPP26677.1"/>
    <property type="molecule type" value="Genomic_DNA"/>
</dbReference>
<dbReference type="PANTHER" id="PTHR35795">
    <property type="entry name" value="SLR1885 PROTEIN"/>
    <property type="match status" value="1"/>
</dbReference>
<protein>
    <recommendedName>
        <fullName evidence="1">bis(5'-nucleosyl)-tetraphosphatase (symmetrical)</fullName>
        <ecNumber evidence="1">3.6.1.41</ecNumber>
    </recommendedName>
</protein>
<evidence type="ECO:0000256" key="3">
    <source>
        <dbReference type="ARBA" id="ARBA00022741"/>
    </source>
</evidence>
<comment type="catalytic activity">
    <reaction evidence="6">
        <text>P(1),P(4)-bis(5'-adenosyl) tetraphosphate + H2O = 2 ADP + 2 H(+)</text>
        <dbReference type="Rhea" id="RHEA:24252"/>
        <dbReference type="ChEBI" id="CHEBI:15377"/>
        <dbReference type="ChEBI" id="CHEBI:15378"/>
        <dbReference type="ChEBI" id="CHEBI:58141"/>
        <dbReference type="ChEBI" id="CHEBI:456216"/>
        <dbReference type="EC" id="3.6.1.41"/>
    </reaction>
</comment>
<dbReference type="InterPro" id="IPR051094">
    <property type="entry name" value="Diverse_Catalytic_Enzymes"/>
</dbReference>